<name>A0A1H9SIE6_9EURY</name>
<dbReference type="Gene3D" id="1.10.10.10">
    <property type="entry name" value="Winged helix-like DNA-binding domain superfamily/Winged helix DNA-binding domain"/>
    <property type="match status" value="1"/>
</dbReference>
<evidence type="ECO:0000256" key="1">
    <source>
        <dbReference type="SAM" id="MobiDB-lite"/>
    </source>
</evidence>
<dbReference type="EMBL" id="FOFD01000008">
    <property type="protein sequence ID" value="SER84019.1"/>
    <property type="molecule type" value="Genomic_DNA"/>
</dbReference>
<proteinExistence type="predicted"/>
<dbReference type="OrthoDB" id="285635at2157"/>
<evidence type="ECO:0000313" key="2">
    <source>
        <dbReference type="EMBL" id="SER84019.1"/>
    </source>
</evidence>
<protein>
    <submittedName>
        <fullName evidence="2">Uncharacterized protein</fullName>
    </submittedName>
</protein>
<keyword evidence="3" id="KW-1185">Reference proteome</keyword>
<feature type="compositionally biased region" description="Acidic residues" evidence="1">
    <location>
        <begin position="16"/>
        <end position="36"/>
    </location>
</feature>
<dbReference type="AlphaFoldDB" id="A0A1H9SIE6"/>
<reference evidence="3" key="1">
    <citation type="submission" date="2016-10" db="EMBL/GenBank/DDBJ databases">
        <authorList>
            <person name="Varghese N."/>
            <person name="Submissions S."/>
        </authorList>
    </citation>
    <scope>NUCLEOTIDE SEQUENCE [LARGE SCALE GENOMIC DNA]</scope>
    <source>
        <strain evidence="3">DSM 25055</strain>
    </source>
</reference>
<evidence type="ECO:0000313" key="3">
    <source>
        <dbReference type="Proteomes" id="UP000199114"/>
    </source>
</evidence>
<dbReference type="Proteomes" id="UP000199114">
    <property type="component" value="Unassembled WGS sequence"/>
</dbReference>
<accession>A0A1H9SIE6</accession>
<organism evidence="2 3">
    <name type="scientific">Natrinema salaciae</name>
    <dbReference type="NCBI Taxonomy" id="1186196"/>
    <lineage>
        <taxon>Archaea</taxon>
        <taxon>Methanobacteriati</taxon>
        <taxon>Methanobacteriota</taxon>
        <taxon>Stenosarchaea group</taxon>
        <taxon>Halobacteria</taxon>
        <taxon>Halobacteriales</taxon>
        <taxon>Natrialbaceae</taxon>
        <taxon>Natrinema</taxon>
    </lineage>
</organism>
<feature type="region of interest" description="Disordered" evidence="1">
    <location>
        <begin position="1"/>
        <end position="36"/>
    </location>
</feature>
<dbReference type="InterPro" id="IPR036388">
    <property type="entry name" value="WH-like_DNA-bd_sf"/>
</dbReference>
<dbReference type="RefSeq" id="WP_090622832.1">
    <property type="nucleotide sequence ID" value="NZ_FOFD01000008.1"/>
</dbReference>
<sequence>MDDSTPDADGSTDANTDTEDPAADEADVEETDADWMEPADKRILEFMESEDAFEPVQFDDEGICPAKYAAYRCREMTAYGLLNRPMPGMYMLTDAGEEYLAGELDPSDLERDE</sequence>
<gene>
    <name evidence="2" type="ORF">SAMN04489841_4718</name>
</gene>